<dbReference type="CDD" id="cd04646">
    <property type="entry name" value="LbH_Dynactin_6"/>
    <property type="match status" value="1"/>
</dbReference>
<evidence type="ECO:0000256" key="1">
    <source>
        <dbReference type="ARBA" id="ARBA00004245"/>
    </source>
</evidence>
<dbReference type="GO" id="GO:0005869">
    <property type="term" value="C:dynactin complex"/>
    <property type="evidence" value="ECO:0007669"/>
    <property type="project" value="InterPro"/>
</dbReference>
<comment type="similarity">
    <text evidence="2">Belongs to the dynactin subunits 5/6 family. Dynactin subunit 6 subfamily.</text>
</comment>
<dbReference type="InterPro" id="IPR011004">
    <property type="entry name" value="Trimer_LpxA-like_sf"/>
</dbReference>
<reference evidence="7 8" key="1">
    <citation type="journal article" date="2017" name="Nat. Ecol. Evol.">
        <title>Scallop genome provides insights into evolution of bilaterian karyotype and development.</title>
        <authorList>
            <person name="Wang S."/>
            <person name="Zhang J."/>
            <person name="Jiao W."/>
            <person name="Li J."/>
            <person name="Xun X."/>
            <person name="Sun Y."/>
            <person name="Guo X."/>
            <person name="Huan P."/>
            <person name="Dong B."/>
            <person name="Zhang L."/>
            <person name="Hu X."/>
            <person name="Sun X."/>
            <person name="Wang J."/>
            <person name="Zhao C."/>
            <person name="Wang Y."/>
            <person name="Wang D."/>
            <person name="Huang X."/>
            <person name="Wang R."/>
            <person name="Lv J."/>
            <person name="Li Y."/>
            <person name="Zhang Z."/>
            <person name="Liu B."/>
            <person name="Lu W."/>
            <person name="Hui Y."/>
            <person name="Liang J."/>
            <person name="Zhou Z."/>
            <person name="Hou R."/>
            <person name="Li X."/>
            <person name="Liu Y."/>
            <person name="Li H."/>
            <person name="Ning X."/>
            <person name="Lin Y."/>
            <person name="Zhao L."/>
            <person name="Xing Q."/>
            <person name="Dou J."/>
            <person name="Li Y."/>
            <person name="Mao J."/>
            <person name="Guo H."/>
            <person name="Dou H."/>
            <person name="Li T."/>
            <person name="Mu C."/>
            <person name="Jiang W."/>
            <person name="Fu Q."/>
            <person name="Fu X."/>
            <person name="Miao Y."/>
            <person name="Liu J."/>
            <person name="Yu Q."/>
            <person name="Li R."/>
            <person name="Liao H."/>
            <person name="Li X."/>
            <person name="Kong Y."/>
            <person name="Jiang Z."/>
            <person name="Chourrout D."/>
            <person name="Li R."/>
            <person name="Bao Z."/>
        </authorList>
    </citation>
    <scope>NUCLEOTIDE SEQUENCE [LARGE SCALE GENOMIC DNA]</scope>
    <source>
        <strain evidence="7 8">PY_sf001</strain>
    </source>
</reference>
<dbReference type="PANTHER" id="PTHR13072">
    <property type="entry name" value="DYNACTIN 6"/>
    <property type="match status" value="1"/>
</dbReference>
<gene>
    <name evidence="7" type="ORF">KP79_PYT03696</name>
</gene>
<dbReference type="OrthoDB" id="2355at2759"/>
<keyword evidence="8" id="KW-1185">Reference proteome</keyword>
<keyword evidence="4" id="KW-0963">Cytoplasm</keyword>
<keyword evidence="5" id="KW-0206">Cytoskeleton</keyword>
<sequence length="182" mass="19899">MSAKQKVLVSHGAVVCDECEIVGDVTIGARSVIHPKARIIADDGPIIIGENNIIEELVTIINRNPAGTDANTQQVMIVGNNNVFEVGCYVEATKIGDHNVVEAKAKVGRQVGLTTGCIIGSMCSLTSNEILPENTVIYGEECERRVQRERPPTQNLQIDFLTKILPNYHYIKKTKSSTPQRT</sequence>
<comment type="caution">
    <text evidence="7">The sequence shown here is derived from an EMBL/GenBank/DDBJ whole genome shotgun (WGS) entry which is preliminary data.</text>
</comment>
<dbReference type="EMBL" id="NEDP02005524">
    <property type="protein sequence ID" value="OWF39482.1"/>
    <property type="molecule type" value="Genomic_DNA"/>
</dbReference>
<evidence type="ECO:0000256" key="6">
    <source>
        <dbReference type="ARBA" id="ARBA00034687"/>
    </source>
</evidence>
<proteinExistence type="inferred from homology"/>
<organism evidence="7 8">
    <name type="scientific">Mizuhopecten yessoensis</name>
    <name type="common">Japanese scallop</name>
    <name type="synonym">Patinopecten yessoensis</name>
    <dbReference type="NCBI Taxonomy" id="6573"/>
    <lineage>
        <taxon>Eukaryota</taxon>
        <taxon>Metazoa</taxon>
        <taxon>Spiralia</taxon>
        <taxon>Lophotrochozoa</taxon>
        <taxon>Mollusca</taxon>
        <taxon>Bivalvia</taxon>
        <taxon>Autobranchia</taxon>
        <taxon>Pteriomorphia</taxon>
        <taxon>Pectinida</taxon>
        <taxon>Pectinoidea</taxon>
        <taxon>Pectinidae</taxon>
        <taxon>Mizuhopecten</taxon>
    </lineage>
</organism>
<dbReference type="SUPFAM" id="SSF51161">
    <property type="entry name" value="Trimeric LpxA-like enzymes"/>
    <property type="match status" value="1"/>
</dbReference>
<evidence type="ECO:0000313" key="7">
    <source>
        <dbReference type="EMBL" id="OWF39482.1"/>
    </source>
</evidence>
<dbReference type="Gene3D" id="2.160.10.10">
    <property type="entry name" value="Hexapeptide repeat proteins"/>
    <property type="match status" value="1"/>
</dbReference>
<name>A0A210PSP5_MIZYE</name>
<dbReference type="InterPro" id="IPR027777">
    <property type="entry name" value="DCTN6"/>
</dbReference>
<comment type="function">
    <text evidence="6">Part of the dynactin complex that activates the molecular motor dynein for ultra-processive transport along microtubules.</text>
</comment>
<dbReference type="GO" id="GO:0007052">
    <property type="term" value="P:mitotic spindle organization"/>
    <property type="evidence" value="ECO:0007669"/>
    <property type="project" value="TreeGrafter"/>
</dbReference>
<evidence type="ECO:0000313" key="8">
    <source>
        <dbReference type="Proteomes" id="UP000242188"/>
    </source>
</evidence>
<evidence type="ECO:0000256" key="5">
    <source>
        <dbReference type="ARBA" id="ARBA00023212"/>
    </source>
</evidence>
<evidence type="ECO:0000256" key="3">
    <source>
        <dbReference type="ARBA" id="ARBA00016573"/>
    </source>
</evidence>
<dbReference type="Proteomes" id="UP000242188">
    <property type="component" value="Unassembled WGS sequence"/>
</dbReference>
<evidence type="ECO:0000256" key="2">
    <source>
        <dbReference type="ARBA" id="ARBA00007719"/>
    </source>
</evidence>
<accession>A0A210PSP5</accession>
<protein>
    <recommendedName>
        <fullName evidence="3">Dynactin subunit 6</fullName>
    </recommendedName>
</protein>
<dbReference type="STRING" id="6573.A0A210PSP5"/>
<dbReference type="PANTHER" id="PTHR13072:SF0">
    <property type="entry name" value="DYNACTIN SUBUNIT 6"/>
    <property type="match status" value="1"/>
</dbReference>
<comment type="subcellular location">
    <subcellularLocation>
        <location evidence="1">Cytoplasm</location>
        <location evidence="1">Cytoskeleton</location>
    </subcellularLocation>
</comment>
<evidence type="ECO:0000256" key="4">
    <source>
        <dbReference type="ARBA" id="ARBA00022490"/>
    </source>
</evidence>
<dbReference type="AlphaFoldDB" id="A0A210PSP5"/>
<dbReference type="GO" id="GO:0070840">
    <property type="term" value="F:dynein complex binding"/>
    <property type="evidence" value="ECO:0007669"/>
    <property type="project" value="TreeGrafter"/>
</dbReference>